<feature type="domain" description="Cytochrome c" evidence="7">
    <location>
        <begin position="294"/>
        <end position="394"/>
    </location>
</feature>
<name>A0ABU6HDP4_9RHOB</name>
<reference evidence="8 9" key="1">
    <citation type="submission" date="2024-01" db="EMBL/GenBank/DDBJ databases">
        <title>Mesobacterium rodlantinim sp. nov., isolated from shallow sea hydrothermal systems off Kueishantao Island.</title>
        <authorList>
            <person name="Su Z."/>
            <person name="Tang K."/>
        </authorList>
    </citation>
    <scope>NUCLEOTIDE SEQUENCE [LARGE SCALE GENOMIC DNA]</scope>
    <source>
        <strain evidence="8 9">TK19101</strain>
    </source>
</reference>
<proteinExistence type="predicted"/>
<evidence type="ECO:0000256" key="2">
    <source>
        <dbReference type="ARBA" id="ARBA00022617"/>
    </source>
</evidence>
<dbReference type="PROSITE" id="PS51007">
    <property type="entry name" value="CYTC"/>
    <property type="match status" value="2"/>
</dbReference>
<sequence length="394" mass="41683">MSKSLNLFGGATVATVVVLTGAYNFADRFVEGLPSDAPVLEATEANPFFSLVAAAEAAPEHVGKYGLGRVALPEEIDAWNLDVSPDGTGLPEGSGDVLTGETVFEDNCAVCHGSFAEGVDNWPKLAGGDGTLADKDPLKTVGSYWPYLSTVFDYVHRSMPFGAAQTLSADDTYAIVAYILYSNDLVDDDFVLSKENFADFEMPNKDGFIIDDRAEAEYSMWRAEPCMENCKPEVKITMRATVLDVTPEEEGAADEAMAEPAEAPATEMAAAEPAAEAPAAAEPVAVAAAAIDADLAAKGENVFKKCKACHQVGDGAKHRTGPELNGIVGRAVGGADGFKYSAAMADHGGIWTVEALDAYLADPRGNIPKNKMSFAGLKKEDDRAAVIEYLKTFN</sequence>
<protein>
    <submittedName>
        <fullName evidence="8">C-type cytochrome</fullName>
    </submittedName>
</protein>
<dbReference type="RefSeq" id="WP_326296034.1">
    <property type="nucleotide sequence ID" value="NZ_JAYLLH010000003.1"/>
</dbReference>
<evidence type="ECO:0000313" key="9">
    <source>
        <dbReference type="Proteomes" id="UP001348149"/>
    </source>
</evidence>
<evidence type="ECO:0000256" key="3">
    <source>
        <dbReference type="ARBA" id="ARBA00022723"/>
    </source>
</evidence>
<keyword evidence="2 6" id="KW-0349">Heme</keyword>
<evidence type="ECO:0000256" key="5">
    <source>
        <dbReference type="ARBA" id="ARBA00023004"/>
    </source>
</evidence>
<dbReference type="InterPro" id="IPR009056">
    <property type="entry name" value="Cyt_c-like_dom"/>
</dbReference>
<comment type="caution">
    <text evidence="8">The sequence shown here is derived from an EMBL/GenBank/DDBJ whole genome shotgun (WGS) entry which is preliminary data.</text>
</comment>
<dbReference type="EMBL" id="JAYLLH010000003">
    <property type="protein sequence ID" value="MEC3860411.1"/>
    <property type="molecule type" value="Genomic_DNA"/>
</dbReference>
<keyword evidence="1" id="KW-0813">Transport</keyword>
<dbReference type="Proteomes" id="UP001348149">
    <property type="component" value="Unassembled WGS sequence"/>
</dbReference>
<dbReference type="SUPFAM" id="SSF46626">
    <property type="entry name" value="Cytochrome c"/>
    <property type="match status" value="2"/>
</dbReference>
<evidence type="ECO:0000256" key="4">
    <source>
        <dbReference type="ARBA" id="ARBA00022982"/>
    </source>
</evidence>
<keyword evidence="5 6" id="KW-0408">Iron</keyword>
<accession>A0ABU6HDP4</accession>
<dbReference type="PRINTS" id="PR00604">
    <property type="entry name" value="CYTCHRMECIAB"/>
</dbReference>
<gene>
    <name evidence="8" type="ORF">VK792_03870</name>
</gene>
<dbReference type="PANTHER" id="PTHR11961">
    <property type="entry name" value="CYTOCHROME C"/>
    <property type="match status" value="1"/>
</dbReference>
<keyword evidence="4" id="KW-0249">Electron transport</keyword>
<organism evidence="8 9">
    <name type="scientific">Mesobacterium hydrothermale</name>
    <dbReference type="NCBI Taxonomy" id="3111907"/>
    <lineage>
        <taxon>Bacteria</taxon>
        <taxon>Pseudomonadati</taxon>
        <taxon>Pseudomonadota</taxon>
        <taxon>Alphaproteobacteria</taxon>
        <taxon>Rhodobacterales</taxon>
        <taxon>Roseobacteraceae</taxon>
        <taxon>Mesobacterium</taxon>
    </lineage>
</organism>
<feature type="domain" description="Cytochrome c" evidence="7">
    <location>
        <begin position="95"/>
        <end position="183"/>
    </location>
</feature>
<evidence type="ECO:0000259" key="7">
    <source>
        <dbReference type="PROSITE" id="PS51007"/>
    </source>
</evidence>
<dbReference type="InterPro" id="IPR002327">
    <property type="entry name" value="Cyt_c_1A/1B"/>
</dbReference>
<evidence type="ECO:0000256" key="6">
    <source>
        <dbReference type="PROSITE-ProRule" id="PRU00433"/>
    </source>
</evidence>
<keyword evidence="3 6" id="KW-0479">Metal-binding</keyword>
<keyword evidence="9" id="KW-1185">Reference proteome</keyword>
<dbReference type="Gene3D" id="1.10.760.10">
    <property type="entry name" value="Cytochrome c-like domain"/>
    <property type="match status" value="2"/>
</dbReference>
<evidence type="ECO:0000256" key="1">
    <source>
        <dbReference type="ARBA" id="ARBA00022448"/>
    </source>
</evidence>
<evidence type="ECO:0000313" key="8">
    <source>
        <dbReference type="EMBL" id="MEC3860411.1"/>
    </source>
</evidence>
<dbReference type="Pfam" id="PF00034">
    <property type="entry name" value="Cytochrom_C"/>
    <property type="match status" value="2"/>
</dbReference>
<dbReference type="InterPro" id="IPR036909">
    <property type="entry name" value="Cyt_c-like_dom_sf"/>
</dbReference>